<dbReference type="AlphaFoldDB" id="A0A7J5BDM9"/>
<keyword evidence="6" id="KW-0479">Metal-binding</keyword>
<evidence type="ECO:0000256" key="10">
    <source>
        <dbReference type="ARBA" id="ARBA00031693"/>
    </source>
</evidence>
<evidence type="ECO:0000256" key="4">
    <source>
        <dbReference type="ARBA" id="ARBA00012640"/>
    </source>
</evidence>
<feature type="active site" description="Proton donor" evidence="13">
    <location>
        <position position="23"/>
    </location>
</feature>
<evidence type="ECO:0000256" key="3">
    <source>
        <dbReference type="ARBA" id="ARBA00009184"/>
    </source>
</evidence>
<protein>
    <recommendedName>
        <fullName evidence="4">phosphoserine phosphatase</fullName>
        <ecNumber evidence="4">3.1.3.3</ecNumber>
    </recommendedName>
    <alternativeName>
        <fullName evidence="10">O-phosphoserine phosphohydrolase</fullName>
    </alternativeName>
</protein>
<dbReference type="GO" id="GO:0006564">
    <property type="term" value="P:L-serine biosynthetic process"/>
    <property type="evidence" value="ECO:0007669"/>
    <property type="project" value="UniProtKB-KW"/>
</dbReference>
<keyword evidence="5" id="KW-0028">Amino-acid biosynthesis</keyword>
<dbReference type="SFLD" id="SFLDG01137">
    <property type="entry name" value="C1.6.1:_Phosphoserine_Phosphat"/>
    <property type="match status" value="1"/>
</dbReference>
<evidence type="ECO:0000256" key="12">
    <source>
        <dbReference type="ARBA" id="ARBA00048523"/>
    </source>
</evidence>
<dbReference type="SFLD" id="SFLDF00029">
    <property type="entry name" value="phosphoserine_phosphatase"/>
    <property type="match status" value="1"/>
</dbReference>
<dbReference type="EMBL" id="WBKB01000002">
    <property type="protein sequence ID" value="KAB1644259.1"/>
    <property type="molecule type" value="Genomic_DNA"/>
</dbReference>
<keyword evidence="8" id="KW-0460">Magnesium</keyword>
<dbReference type="GO" id="GO:0000287">
    <property type="term" value="F:magnesium ion binding"/>
    <property type="evidence" value="ECO:0007669"/>
    <property type="project" value="TreeGrafter"/>
</dbReference>
<dbReference type="PANTHER" id="PTHR43344">
    <property type="entry name" value="PHOSPHOSERINE PHOSPHATASE"/>
    <property type="match status" value="1"/>
</dbReference>
<organism evidence="14 15">
    <name type="scientific">Gulosibacter chungangensis</name>
    <dbReference type="NCBI Taxonomy" id="979746"/>
    <lineage>
        <taxon>Bacteria</taxon>
        <taxon>Bacillati</taxon>
        <taxon>Actinomycetota</taxon>
        <taxon>Actinomycetes</taxon>
        <taxon>Micrococcales</taxon>
        <taxon>Microbacteriaceae</taxon>
        <taxon>Gulosibacter</taxon>
    </lineage>
</organism>
<dbReference type="InterPro" id="IPR004469">
    <property type="entry name" value="PSP"/>
</dbReference>
<evidence type="ECO:0000256" key="9">
    <source>
        <dbReference type="ARBA" id="ARBA00023299"/>
    </source>
</evidence>
<dbReference type="GO" id="GO:0005737">
    <property type="term" value="C:cytoplasm"/>
    <property type="evidence" value="ECO:0007669"/>
    <property type="project" value="TreeGrafter"/>
</dbReference>
<dbReference type="NCBIfam" id="TIGR00338">
    <property type="entry name" value="serB"/>
    <property type="match status" value="1"/>
</dbReference>
<proteinExistence type="inferred from homology"/>
<evidence type="ECO:0000256" key="7">
    <source>
        <dbReference type="ARBA" id="ARBA00022801"/>
    </source>
</evidence>
<evidence type="ECO:0000256" key="11">
    <source>
        <dbReference type="ARBA" id="ARBA00048138"/>
    </source>
</evidence>
<dbReference type="UniPathway" id="UPA00135">
    <property type="reaction ID" value="UER00198"/>
</dbReference>
<dbReference type="SFLD" id="SFLDS00003">
    <property type="entry name" value="Haloacid_Dehalogenase"/>
    <property type="match status" value="1"/>
</dbReference>
<comment type="caution">
    <text evidence="14">The sequence shown here is derived from an EMBL/GenBank/DDBJ whole genome shotgun (WGS) entry which is preliminary data.</text>
</comment>
<evidence type="ECO:0000313" key="14">
    <source>
        <dbReference type="EMBL" id="KAB1644259.1"/>
    </source>
</evidence>
<evidence type="ECO:0000313" key="15">
    <source>
        <dbReference type="Proteomes" id="UP000433493"/>
    </source>
</evidence>
<feature type="active site" description="Nucleophile" evidence="13">
    <location>
        <position position="21"/>
    </location>
</feature>
<dbReference type="OrthoDB" id="9792539at2"/>
<evidence type="ECO:0000256" key="2">
    <source>
        <dbReference type="ARBA" id="ARBA00005135"/>
    </source>
</evidence>
<comment type="similarity">
    <text evidence="3">Belongs to the HAD-like hydrolase superfamily. SerB family.</text>
</comment>
<comment type="cofactor">
    <cofactor evidence="1">
        <name>Mg(2+)</name>
        <dbReference type="ChEBI" id="CHEBI:18420"/>
    </cofactor>
</comment>
<evidence type="ECO:0000256" key="5">
    <source>
        <dbReference type="ARBA" id="ARBA00022605"/>
    </source>
</evidence>
<evidence type="ECO:0000256" key="8">
    <source>
        <dbReference type="ARBA" id="ARBA00022842"/>
    </source>
</evidence>
<sequence>MKPKYGEGTVTSGARFLVVLDVDSTLIEDEVIELVADYAGVRDKVAEVTERAMRGELDFEGSLRERVALLQGVSLKQVAEVRQQITVTHGVPEMIAAVHEAGGRVGAVSGGFHEILDSLAEDLRLDLWRANRFAVDEAGLLTGEVSGPIIGRQAKAHTLRSWAQSLGVPMDRTVAVGDGANDLGMMEIAGLSVAFDAKPVVREQASVVLRDRDMTQLLPLLGLRG</sequence>
<comment type="catalytic activity">
    <reaction evidence="12">
        <text>O-phospho-D-serine + H2O = D-serine + phosphate</text>
        <dbReference type="Rhea" id="RHEA:24873"/>
        <dbReference type="ChEBI" id="CHEBI:15377"/>
        <dbReference type="ChEBI" id="CHEBI:35247"/>
        <dbReference type="ChEBI" id="CHEBI:43474"/>
        <dbReference type="ChEBI" id="CHEBI:58680"/>
        <dbReference type="EC" id="3.1.3.3"/>
    </reaction>
</comment>
<dbReference type="InterPro" id="IPR023214">
    <property type="entry name" value="HAD_sf"/>
</dbReference>
<evidence type="ECO:0000256" key="6">
    <source>
        <dbReference type="ARBA" id="ARBA00022723"/>
    </source>
</evidence>
<dbReference type="SUPFAM" id="SSF56784">
    <property type="entry name" value="HAD-like"/>
    <property type="match status" value="1"/>
</dbReference>
<comment type="pathway">
    <text evidence="2">Amino-acid biosynthesis; L-serine biosynthesis; L-serine from 3-phospho-D-glycerate: step 3/3.</text>
</comment>
<evidence type="ECO:0000256" key="1">
    <source>
        <dbReference type="ARBA" id="ARBA00001946"/>
    </source>
</evidence>
<name>A0A7J5BDM9_9MICO</name>
<dbReference type="EC" id="3.1.3.3" evidence="4"/>
<dbReference type="PANTHER" id="PTHR43344:SF2">
    <property type="entry name" value="PHOSPHOSERINE PHOSPHATASE"/>
    <property type="match status" value="1"/>
</dbReference>
<keyword evidence="9" id="KW-0718">Serine biosynthesis</keyword>
<accession>A0A7J5BDM9</accession>
<dbReference type="InterPro" id="IPR036412">
    <property type="entry name" value="HAD-like_sf"/>
</dbReference>
<dbReference type="InterPro" id="IPR050582">
    <property type="entry name" value="HAD-like_SerB"/>
</dbReference>
<gene>
    <name evidence="14" type="primary">serB</name>
    <name evidence="14" type="ORF">F8O05_04980</name>
</gene>
<dbReference type="Proteomes" id="UP000433493">
    <property type="component" value="Unassembled WGS sequence"/>
</dbReference>
<keyword evidence="7 14" id="KW-0378">Hydrolase</keyword>
<reference evidence="14 15" key="1">
    <citation type="submission" date="2019-09" db="EMBL/GenBank/DDBJ databases">
        <title>Phylogeny of genus Pseudoclavibacter and closely related genus.</title>
        <authorList>
            <person name="Li Y."/>
        </authorList>
    </citation>
    <scope>NUCLEOTIDE SEQUENCE [LARGE SCALE GENOMIC DNA]</scope>
    <source>
        <strain evidence="14 15">KCTC 13959</strain>
    </source>
</reference>
<comment type="catalytic activity">
    <reaction evidence="11">
        <text>O-phospho-L-serine + H2O = L-serine + phosphate</text>
        <dbReference type="Rhea" id="RHEA:21208"/>
        <dbReference type="ChEBI" id="CHEBI:15377"/>
        <dbReference type="ChEBI" id="CHEBI:33384"/>
        <dbReference type="ChEBI" id="CHEBI:43474"/>
        <dbReference type="ChEBI" id="CHEBI:57524"/>
        <dbReference type="EC" id="3.1.3.3"/>
    </reaction>
</comment>
<dbReference type="SFLD" id="SFLDG01136">
    <property type="entry name" value="C1.6:_Phosphoserine_Phosphatas"/>
    <property type="match status" value="1"/>
</dbReference>
<keyword evidence="15" id="KW-1185">Reference proteome</keyword>
<dbReference type="Pfam" id="PF12710">
    <property type="entry name" value="HAD"/>
    <property type="match status" value="1"/>
</dbReference>
<dbReference type="NCBIfam" id="TIGR01488">
    <property type="entry name" value="HAD-SF-IB"/>
    <property type="match status" value="1"/>
</dbReference>
<evidence type="ECO:0000256" key="13">
    <source>
        <dbReference type="PIRSR" id="PIRSR604469-1"/>
    </source>
</evidence>
<dbReference type="GO" id="GO:0036424">
    <property type="term" value="F:L-phosphoserine phosphatase activity"/>
    <property type="evidence" value="ECO:0007669"/>
    <property type="project" value="InterPro"/>
</dbReference>
<dbReference type="Gene3D" id="3.40.50.1000">
    <property type="entry name" value="HAD superfamily/HAD-like"/>
    <property type="match status" value="1"/>
</dbReference>